<name>A0AAD8RZC5_LOLMU</name>
<proteinExistence type="predicted"/>
<organism evidence="3 4">
    <name type="scientific">Lolium multiflorum</name>
    <name type="common">Italian ryegrass</name>
    <name type="synonym">Lolium perenne subsp. multiflorum</name>
    <dbReference type="NCBI Taxonomy" id="4521"/>
    <lineage>
        <taxon>Eukaryota</taxon>
        <taxon>Viridiplantae</taxon>
        <taxon>Streptophyta</taxon>
        <taxon>Embryophyta</taxon>
        <taxon>Tracheophyta</taxon>
        <taxon>Spermatophyta</taxon>
        <taxon>Magnoliopsida</taxon>
        <taxon>Liliopsida</taxon>
        <taxon>Poales</taxon>
        <taxon>Poaceae</taxon>
        <taxon>BOP clade</taxon>
        <taxon>Pooideae</taxon>
        <taxon>Poodae</taxon>
        <taxon>Poeae</taxon>
        <taxon>Poeae Chloroplast Group 2 (Poeae type)</taxon>
        <taxon>Loliodinae</taxon>
        <taxon>Loliinae</taxon>
        <taxon>Lolium</taxon>
    </lineage>
</organism>
<dbReference type="Pfam" id="PF00646">
    <property type="entry name" value="F-box"/>
    <property type="match status" value="1"/>
</dbReference>
<evidence type="ECO:0000313" key="4">
    <source>
        <dbReference type="Proteomes" id="UP001231189"/>
    </source>
</evidence>
<dbReference type="Proteomes" id="UP001231189">
    <property type="component" value="Unassembled WGS sequence"/>
</dbReference>
<dbReference type="InterPro" id="IPR055302">
    <property type="entry name" value="F-box_dom-containing"/>
</dbReference>
<dbReference type="InterPro" id="IPR032675">
    <property type="entry name" value="LRR_dom_sf"/>
</dbReference>
<comment type="caution">
    <text evidence="3">The sequence shown here is derived from an EMBL/GenBank/DDBJ whole genome shotgun (WGS) entry which is preliminary data.</text>
</comment>
<dbReference type="InterPro" id="IPR055411">
    <property type="entry name" value="LRR_FXL15/At3g58940/PEG3-like"/>
</dbReference>
<dbReference type="Gene3D" id="3.80.10.10">
    <property type="entry name" value="Ribonuclease Inhibitor"/>
    <property type="match status" value="1"/>
</dbReference>
<dbReference type="InterPro" id="IPR036047">
    <property type="entry name" value="F-box-like_dom_sf"/>
</dbReference>
<dbReference type="SUPFAM" id="SSF52047">
    <property type="entry name" value="RNI-like"/>
    <property type="match status" value="1"/>
</dbReference>
<gene>
    <name evidence="3" type="ORF">QYE76_060204</name>
</gene>
<protein>
    <submittedName>
        <fullName evidence="3">Uncharacterized protein</fullName>
    </submittedName>
</protein>
<evidence type="ECO:0000313" key="3">
    <source>
        <dbReference type="EMBL" id="KAK1642399.1"/>
    </source>
</evidence>
<feature type="domain" description="F-box/LRR-repeat protein 15/At3g58940/PEG3-like LRR" evidence="2">
    <location>
        <begin position="114"/>
        <end position="305"/>
    </location>
</feature>
<evidence type="ECO:0000259" key="1">
    <source>
        <dbReference type="Pfam" id="PF00646"/>
    </source>
</evidence>
<dbReference type="PANTHER" id="PTHR32141">
    <property type="match status" value="1"/>
</dbReference>
<dbReference type="PANTHER" id="PTHR32141:SF168">
    <property type="entry name" value="OS12G0595200 PROTEIN"/>
    <property type="match status" value="1"/>
</dbReference>
<dbReference type="EMBL" id="JAUUTY010000004">
    <property type="protein sequence ID" value="KAK1642399.1"/>
    <property type="molecule type" value="Genomic_DNA"/>
</dbReference>
<dbReference type="CDD" id="cd22160">
    <property type="entry name" value="F-box_AtFBL13-like"/>
    <property type="match status" value="1"/>
</dbReference>
<reference evidence="3" key="1">
    <citation type="submission" date="2023-07" db="EMBL/GenBank/DDBJ databases">
        <title>A chromosome-level genome assembly of Lolium multiflorum.</title>
        <authorList>
            <person name="Chen Y."/>
            <person name="Copetti D."/>
            <person name="Kolliker R."/>
            <person name="Studer B."/>
        </authorList>
    </citation>
    <scope>NUCLEOTIDE SEQUENCE</scope>
    <source>
        <strain evidence="3">02402/16</strain>
        <tissue evidence="3">Leaf</tissue>
    </source>
</reference>
<dbReference type="AlphaFoldDB" id="A0AAD8RZC5"/>
<dbReference type="Pfam" id="PF24758">
    <property type="entry name" value="LRR_At5g56370"/>
    <property type="match status" value="1"/>
</dbReference>
<evidence type="ECO:0000259" key="2">
    <source>
        <dbReference type="Pfam" id="PF24758"/>
    </source>
</evidence>
<dbReference type="SUPFAM" id="SSF81383">
    <property type="entry name" value="F-box domain"/>
    <property type="match status" value="1"/>
</dbReference>
<dbReference type="InterPro" id="IPR053781">
    <property type="entry name" value="F-box_AtFBL13-like"/>
</dbReference>
<accession>A0AAD8RZC5</accession>
<feature type="domain" description="F-box" evidence="1">
    <location>
        <begin position="12"/>
        <end position="47"/>
    </location>
</feature>
<sequence length="382" mass="42270">MAAAPDLISNQPDAVLGTIVSLLPTKDGCRTQVLSRRWRHIWRSAPLNLAAGRRGWNGRLPDYNISKILSSHLGPFRRIHIIGIDPLWYRTRWDVINESGDTRVDSWVGSWDIVAGLEVLDLCYSYHGEVLPPSVFRLAPALRVASFTRCRLPANLAVDFPCLERLSLYSVTLTEEALRAVLSGCPALKSLLLEKNVGFECLRISSPTLRSIGFYYSRALKAQELVIHDAPILDRLLLLDLDYGCPPFRTTIRLVHAPKLKILGWVSKSMSQLHLGTTVFQNMIAASLTTIMPAVKVLALEYVGPDLDPVLDILSGSEGLRRTFPSGHVCLSPNPKFGFVAEAIAMREGLALANRMGCTNVEAESDSMDIVHACMGEEAWWG</sequence>
<dbReference type="InterPro" id="IPR001810">
    <property type="entry name" value="F-box_dom"/>
</dbReference>
<keyword evidence="4" id="KW-1185">Reference proteome</keyword>